<feature type="region of interest" description="Disordered" evidence="4">
    <location>
        <begin position="240"/>
        <end position="266"/>
    </location>
</feature>
<organism evidence="6 7">
    <name type="scientific">Marinobacter nanhaiticus D15-8W</name>
    <dbReference type="NCBI Taxonomy" id="626887"/>
    <lineage>
        <taxon>Bacteria</taxon>
        <taxon>Pseudomonadati</taxon>
        <taxon>Pseudomonadota</taxon>
        <taxon>Gammaproteobacteria</taxon>
        <taxon>Pseudomonadales</taxon>
        <taxon>Marinobacteraceae</taxon>
        <taxon>Marinobacter</taxon>
    </lineage>
</organism>
<dbReference type="PROSITE" id="PS51063">
    <property type="entry name" value="HTH_CRP_2"/>
    <property type="match status" value="1"/>
</dbReference>
<feature type="domain" description="HTH crp-type" evidence="5">
    <location>
        <begin position="155"/>
        <end position="230"/>
    </location>
</feature>
<dbReference type="SMART" id="SM00100">
    <property type="entry name" value="cNMP"/>
    <property type="match status" value="1"/>
</dbReference>
<dbReference type="CDD" id="cd00092">
    <property type="entry name" value="HTH_CRP"/>
    <property type="match status" value="1"/>
</dbReference>
<accession>N6W7K2</accession>
<evidence type="ECO:0000256" key="1">
    <source>
        <dbReference type="ARBA" id="ARBA00023015"/>
    </source>
</evidence>
<sequence length="266" mass="29517">MNTRPDPLKTPLGPLVAKLQKCTFVTHEDAEELYSLALEVRTLKRGQELVSQGQTLNDLHFVQKGWACRKKLLKDGTAFTIGYLLPGDCTGLTSAMGYTFDHAIEAVTDLTVVRVDTQSFNELKTSNPRLAQGFSLIRLTNEFISRSQMINLGAMPAEQRIGQLLCDLIHRAEQSDPDGKNSLTVPLSQIDIASATGLSPVHVNRVLQKLRKEGLVDTHQQGGIRLSNWEKLAAFSGYEKTDPVKQPSSKEGLSSRLRGQFDRRDE</sequence>
<dbReference type="Gene3D" id="2.60.120.10">
    <property type="entry name" value="Jelly Rolls"/>
    <property type="match status" value="1"/>
</dbReference>
<evidence type="ECO:0000256" key="4">
    <source>
        <dbReference type="SAM" id="MobiDB-lite"/>
    </source>
</evidence>
<dbReference type="InterPro" id="IPR000595">
    <property type="entry name" value="cNMP-bd_dom"/>
</dbReference>
<dbReference type="STRING" id="626887.J057_12596"/>
<keyword evidence="1" id="KW-0805">Transcription regulation</keyword>
<reference evidence="6 7" key="1">
    <citation type="journal article" date="2013" name="Genome Announc.">
        <title>Genome Sequence of the Polycyclic Aromatic Hydrocarbon-Degrading Bacterium Strain Marinobacter nanhaiticus D15-8WT.</title>
        <authorList>
            <person name="Cui Z."/>
            <person name="Gao W."/>
            <person name="Li Q."/>
            <person name="Xu G."/>
            <person name="Zheng L."/>
        </authorList>
    </citation>
    <scope>NUCLEOTIDE SEQUENCE [LARGE SCALE GENOMIC DNA]</scope>
    <source>
        <strain evidence="6 7">D15-8W</strain>
    </source>
</reference>
<dbReference type="GO" id="GO:0003700">
    <property type="term" value="F:DNA-binding transcription factor activity"/>
    <property type="evidence" value="ECO:0007669"/>
    <property type="project" value="TreeGrafter"/>
</dbReference>
<dbReference type="InterPro" id="IPR014710">
    <property type="entry name" value="RmlC-like_jellyroll"/>
</dbReference>
<keyword evidence="3" id="KW-0804">Transcription</keyword>
<gene>
    <name evidence="6" type="ORF">J057_12596</name>
</gene>
<dbReference type="SUPFAM" id="SSF46785">
    <property type="entry name" value="Winged helix' DNA-binding domain"/>
    <property type="match status" value="1"/>
</dbReference>
<name>N6W7K2_9GAMM</name>
<dbReference type="EMBL" id="APLQ01000011">
    <property type="protein sequence ID" value="ENO16194.1"/>
    <property type="molecule type" value="Genomic_DNA"/>
</dbReference>
<dbReference type="SMART" id="SM00419">
    <property type="entry name" value="HTH_CRP"/>
    <property type="match status" value="1"/>
</dbReference>
<dbReference type="InterPro" id="IPR036388">
    <property type="entry name" value="WH-like_DNA-bd_sf"/>
</dbReference>
<dbReference type="Proteomes" id="UP000013165">
    <property type="component" value="Unassembled WGS sequence"/>
</dbReference>
<dbReference type="SUPFAM" id="SSF51206">
    <property type="entry name" value="cAMP-binding domain-like"/>
    <property type="match status" value="1"/>
</dbReference>
<dbReference type="InterPro" id="IPR036390">
    <property type="entry name" value="WH_DNA-bd_sf"/>
</dbReference>
<evidence type="ECO:0000256" key="2">
    <source>
        <dbReference type="ARBA" id="ARBA00023125"/>
    </source>
</evidence>
<dbReference type="PANTHER" id="PTHR24567">
    <property type="entry name" value="CRP FAMILY TRANSCRIPTIONAL REGULATORY PROTEIN"/>
    <property type="match status" value="1"/>
</dbReference>
<comment type="caution">
    <text evidence="6">The sequence shown here is derived from an EMBL/GenBank/DDBJ whole genome shotgun (WGS) entry which is preliminary data.</text>
</comment>
<dbReference type="HOGENOM" id="CLU_075053_0_0_6"/>
<dbReference type="Pfam" id="PF13545">
    <property type="entry name" value="HTH_Crp_2"/>
    <property type="match status" value="1"/>
</dbReference>
<keyword evidence="7" id="KW-1185">Reference proteome</keyword>
<evidence type="ECO:0000256" key="3">
    <source>
        <dbReference type="ARBA" id="ARBA00023163"/>
    </source>
</evidence>
<dbReference type="Pfam" id="PF00027">
    <property type="entry name" value="cNMP_binding"/>
    <property type="match status" value="1"/>
</dbReference>
<dbReference type="CDD" id="cd00038">
    <property type="entry name" value="CAP_ED"/>
    <property type="match status" value="1"/>
</dbReference>
<dbReference type="Gene3D" id="1.10.10.10">
    <property type="entry name" value="Winged helix-like DNA-binding domain superfamily/Winged helix DNA-binding domain"/>
    <property type="match status" value="1"/>
</dbReference>
<dbReference type="RefSeq" id="WP_004580480.1">
    <property type="nucleotide sequence ID" value="NZ_AP028878.1"/>
</dbReference>
<evidence type="ECO:0000259" key="5">
    <source>
        <dbReference type="PROSITE" id="PS51063"/>
    </source>
</evidence>
<dbReference type="PANTHER" id="PTHR24567:SF75">
    <property type="entry name" value="FUMARATE AND NITRATE REDUCTION REGULATORY PROTEIN"/>
    <property type="match status" value="1"/>
</dbReference>
<dbReference type="eggNOG" id="COG0664">
    <property type="taxonomic scope" value="Bacteria"/>
</dbReference>
<protein>
    <submittedName>
        <fullName evidence="6">Crp/Fnr family transcriptional regulator</fullName>
    </submittedName>
</protein>
<dbReference type="GO" id="GO:0003677">
    <property type="term" value="F:DNA binding"/>
    <property type="evidence" value="ECO:0007669"/>
    <property type="project" value="UniProtKB-KW"/>
</dbReference>
<proteinExistence type="predicted"/>
<dbReference type="OrthoDB" id="9126850at2"/>
<evidence type="ECO:0000313" key="7">
    <source>
        <dbReference type="Proteomes" id="UP000013165"/>
    </source>
</evidence>
<dbReference type="InterPro" id="IPR012318">
    <property type="entry name" value="HTH_CRP"/>
</dbReference>
<dbReference type="GO" id="GO:0005829">
    <property type="term" value="C:cytosol"/>
    <property type="evidence" value="ECO:0007669"/>
    <property type="project" value="TreeGrafter"/>
</dbReference>
<keyword evidence="2" id="KW-0238">DNA-binding</keyword>
<dbReference type="InterPro" id="IPR050397">
    <property type="entry name" value="Env_Response_Regulators"/>
</dbReference>
<dbReference type="AlphaFoldDB" id="N6W7K2"/>
<dbReference type="InterPro" id="IPR018490">
    <property type="entry name" value="cNMP-bd_dom_sf"/>
</dbReference>
<evidence type="ECO:0000313" key="6">
    <source>
        <dbReference type="EMBL" id="ENO16194.1"/>
    </source>
</evidence>
<dbReference type="PATRIC" id="fig|626887.3.peg.2524"/>